<dbReference type="EMBL" id="CADIJZ010000002">
    <property type="protein sequence ID" value="CAB3645404.1"/>
    <property type="molecule type" value="Genomic_DNA"/>
</dbReference>
<proteinExistence type="predicted"/>
<evidence type="ECO:0000313" key="1">
    <source>
        <dbReference type="EMBL" id="CAB3645404.1"/>
    </source>
</evidence>
<evidence type="ECO:0000313" key="2">
    <source>
        <dbReference type="Proteomes" id="UP000494205"/>
    </source>
</evidence>
<sequence length="47" mass="5173">MTLRVAGGAALIVQALFVPTITIYSDEGHGWTGYWLARQCFWVSSKA</sequence>
<dbReference type="AlphaFoldDB" id="A0A6J5A4P5"/>
<reference evidence="1 2" key="1">
    <citation type="submission" date="2020-04" db="EMBL/GenBank/DDBJ databases">
        <authorList>
            <person name="De Canck E."/>
        </authorList>
    </citation>
    <scope>NUCLEOTIDE SEQUENCE [LARGE SCALE GENOMIC DNA]</scope>
    <source>
        <strain evidence="1 2">LMG 27174</strain>
    </source>
</reference>
<protein>
    <submittedName>
        <fullName evidence="1">Uncharacterized protein</fullName>
    </submittedName>
</protein>
<gene>
    <name evidence="1" type="ORF">LMG27174_00811</name>
</gene>
<organism evidence="1 2">
    <name type="scientific">Paraburkholderia rhynchosiae</name>
    <dbReference type="NCBI Taxonomy" id="487049"/>
    <lineage>
        <taxon>Bacteria</taxon>
        <taxon>Pseudomonadati</taxon>
        <taxon>Pseudomonadota</taxon>
        <taxon>Betaproteobacteria</taxon>
        <taxon>Burkholderiales</taxon>
        <taxon>Burkholderiaceae</taxon>
        <taxon>Paraburkholderia</taxon>
    </lineage>
</organism>
<accession>A0A6J5A4P5</accession>
<dbReference type="Proteomes" id="UP000494205">
    <property type="component" value="Unassembled WGS sequence"/>
</dbReference>
<name>A0A6J5A4P5_9BURK</name>